<dbReference type="GO" id="GO:0016787">
    <property type="term" value="F:hydrolase activity"/>
    <property type="evidence" value="ECO:0007669"/>
    <property type="project" value="InterPro"/>
</dbReference>
<dbReference type="RefSeq" id="WP_154741315.1">
    <property type="nucleotide sequence ID" value="NZ_JBHSTG010000004.1"/>
</dbReference>
<dbReference type="GO" id="GO:0005524">
    <property type="term" value="F:ATP binding"/>
    <property type="evidence" value="ECO:0007669"/>
    <property type="project" value="InterPro"/>
</dbReference>
<feature type="domain" description="Helicase C-terminal" evidence="1">
    <location>
        <begin position="385"/>
        <end position="492"/>
    </location>
</feature>
<dbReference type="AlphaFoldDB" id="A0A7X2RP08"/>
<dbReference type="Pfam" id="PF00271">
    <property type="entry name" value="Helicase_C"/>
    <property type="match status" value="1"/>
</dbReference>
<proteinExistence type="predicted"/>
<gene>
    <name evidence="3" type="ORF">GIR22_00010</name>
</gene>
<dbReference type="OrthoDB" id="9804086at2"/>
<name>A0A7X2RP08_9PSED</name>
<dbReference type="InterPro" id="IPR001650">
    <property type="entry name" value="Helicase_C-like"/>
</dbReference>
<evidence type="ECO:0000313" key="4">
    <source>
        <dbReference type="Proteomes" id="UP000431485"/>
    </source>
</evidence>
<dbReference type="InterPro" id="IPR027417">
    <property type="entry name" value="P-loop_NTPase"/>
</dbReference>
<dbReference type="InterPro" id="IPR050742">
    <property type="entry name" value="Helicase_Restrict-Modif_Enz"/>
</dbReference>
<evidence type="ECO:0000313" key="3">
    <source>
        <dbReference type="EMBL" id="MTD17529.1"/>
    </source>
</evidence>
<dbReference type="Pfam" id="PF04851">
    <property type="entry name" value="ResIII"/>
    <property type="match status" value="1"/>
</dbReference>
<dbReference type="GO" id="GO:0005829">
    <property type="term" value="C:cytosol"/>
    <property type="evidence" value="ECO:0007669"/>
    <property type="project" value="TreeGrafter"/>
</dbReference>
<dbReference type="GO" id="GO:0003677">
    <property type="term" value="F:DNA binding"/>
    <property type="evidence" value="ECO:0007669"/>
    <property type="project" value="InterPro"/>
</dbReference>
<evidence type="ECO:0008006" key="5">
    <source>
        <dbReference type="Google" id="ProtNLM"/>
    </source>
</evidence>
<accession>A0A7X2RP08</accession>
<keyword evidence="4" id="KW-1185">Reference proteome</keyword>
<evidence type="ECO:0000259" key="1">
    <source>
        <dbReference type="Pfam" id="PF00271"/>
    </source>
</evidence>
<dbReference type="Gene3D" id="3.40.50.300">
    <property type="entry name" value="P-loop containing nucleotide triphosphate hydrolases"/>
    <property type="match status" value="2"/>
</dbReference>
<feature type="domain" description="Helicase/UvrB N-terminal" evidence="2">
    <location>
        <begin position="135"/>
        <end position="306"/>
    </location>
</feature>
<reference evidence="3 4" key="1">
    <citation type="submission" date="2019-11" db="EMBL/GenBank/DDBJ databases">
        <title>Pseudmonas karstica sp. nov. and Pseudomonas spelaei sp. nov. from caves.</title>
        <authorList>
            <person name="Zeman M."/>
        </authorList>
    </citation>
    <scope>NUCLEOTIDE SEQUENCE [LARGE SCALE GENOMIC DNA]</scope>
    <source>
        <strain evidence="3 4">CCM 7891</strain>
    </source>
</reference>
<dbReference type="InterPro" id="IPR006935">
    <property type="entry name" value="Helicase/UvrB_N"/>
</dbReference>
<evidence type="ECO:0000259" key="2">
    <source>
        <dbReference type="Pfam" id="PF04851"/>
    </source>
</evidence>
<dbReference type="SUPFAM" id="SSF52540">
    <property type="entry name" value="P-loop containing nucleoside triphosphate hydrolases"/>
    <property type="match status" value="1"/>
</dbReference>
<dbReference type="PANTHER" id="PTHR47396">
    <property type="entry name" value="TYPE I RESTRICTION ENZYME ECOKI R PROTEIN"/>
    <property type="match status" value="1"/>
</dbReference>
<dbReference type="Proteomes" id="UP000431485">
    <property type="component" value="Unassembled WGS sequence"/>
</dbReference>
<organism evidence="3 4">
    <name type="scientific">Pseudomonas karstica</name>
    <dbReference type="NCBI Taxonomy" id="1055468"/>
    <lineage>
        <taxon>Bacteria</taxon>
        <taxon>Pseudomonadati</taxon>
        <taxon>Pseudomonadota</taxon>
        <taxon>Gammaproteobacteria</taxon>
        <taxon>Pseudomonadales</taxon>
        <taxon>Pseudomonadaceae</taxon>
        <taxon>Pseudomonas</taxon>
    </lineage>
</organism>
<sequence>MSKKLIDHLARCDFDALKPILGDATITLLQKVGNATLNPESLAFLVVSVLGEEGALRSAEVRELLFSKLEVEEGRALCELLLLPTSAALLTLSGTNFDVNPSNLEILTRWFNVTYDATDLASHATEGSRKTIASHKLRSHQLTAFRKLRSVISTPSANALIHMPYGAGKLRLVATAVLDLYRSEPEGQVIVWLTPGEALCEEAFSEVRTVWEQLGSHDITIYRAYGNRKIPDLGSLENCIIIADIAKIDCIANAEGGEAELIKLGEKSRVLVLGDAAHAGHLAGIKILEMMEKTPTFSLVGISASPGVTIMKDSSSGELNIRFSKAYITIDDDDPIRLLRDAGDVSEVEIEVFPVTWDSTLTIDEDALEFSVERLDLISKNVERNHALLELLLNEASKTKGDIVFYTVTADHARLFAGLLAFRGTQAASVTSDSSPEERDREIKRFNARTAKILCVHGFLISGDSVPEMSVAVVACPTLSESVYHGMIGRLANLRKVGESQLKIVVVADSIPRRAYAHEVLESWNKLDLSEL</sequence>
<comment type="caution">
    <text evidence="3">The sequence shown here is derived from an EMBL/GenBank/DDBJ whole genome shotgun (WGS) entry which is preliminary data.</text>
</comment>
<dbReference type="EMBL" id="WLYI01000001">
    <property type="protein sequence ID" value="MTD17529.1"/>
    <property type="molecule type" value="Genomic_DNA"/>
</dbReference>
<dbReference type="PANTHER" id="PTHR47396:SF1">
    <property type="entry name" value="ATP-DEPENDENT HELICASE IRC3-RELATED"/>
    <property type="match status" value="1"/>
</dbReference>
<protein>
    <recommendedName>
        <fullName evidence="5">Superfamily II DNA or RNA helicase</fullName>
    </recommendedName>
</protein>